<name>X5MPD8_9HYPH</name>
<keyword evidence="1" id="KW-1133">Transmembrane helix</keyword>
<dbReference type="EMBL" id="HG966617">
    <property type="protein sequence ID" value="CDO61361.1"/>
    <property type="molecule type" value="Genomic_DNA"/>
</dbReference>
<proteinExistence type="predicted"/>
<feature type="transmembrane region" description="Helical" evidence="1">
    <location>
        <begin position="83"/>
        <end position="105"/>
    </location>
</feature>
<dbReference type="KEGG" id="pect:BN1012_Phect3149"/>
<accession>X5MPD8</accession>
<evidence type="ECO:0000313" key="3">
    <source>
        <dbReference type="Proteomes" id="UP000032160"/>
    </source>
</evidence>
<organism evidence="2 3">
    <name type="scientific">Candidatus Phaeomarinibacter ectocarpi</name>
    <dbReference type="NCBI Taxonomy" id="1458461"/>
    <lineage>
        <taxon>Bacteria</taxon>
        <taxon>Pseudomonadati</taxon>
        <taxon>Pseudomonadota</taxon>
        <taxon>Alphaproteobacteria</taxon>
        <taxon>Hyphomicrobiales</taxon>
        <taxon>Parvibaculaceae</taxon>
        <taxon>Candidatus Phaeomarinibacter</taxon>
    </lineage>
</organism>
<dbReference type="AlphaFoldDB" id="X5MPD8"/>
<protein>
    <submittedName>
        <fullName evidence="2">Uncharacterized protein</fullName>
    </submittedName>
</protein>
<evidence type="ECO:0000313" key="2">
    <source>
        <dbReference type="EMBL" id="CDO61361.1"/>
    </source>
</evidence>
<feature type="transmembrane region" description="Helical" evidence="1">
    <location>
        <begin position="55"/>
        <end position="77"/>
    </location>
</feature>
<feature type="transmembrane region" description="Helical" evidence="1">
    <location>
        <begin position="20"/>
        <end position="43"/>
    </location>
</feature>
<keyword evidence="1" id="KW-0812">Transmembrane</keyword>
<keyword evidence="1" id="KW-0472">Membrane</keyword>
<dbReference type="HOGENOM" id="CLU_137257_0_0_5"/>
<evidence type="ECO:0000256" key="1">
    <source>
        <dbReference type="SAM" id="Phobius"/>
    </source>
</evidence>
<sequence>MASIIPLLLIAYGLEGKTVWWWSSVAAFALGTVFAFIAGSLTIQLTKAEFKELGPVHIITGYVLAAIAMLLLAWNIFIDVQGGHYLTALVLTFFASLIGFVAFAIQKVFYW</sequence>
<keyword evidence="3" id="KW-1185">Reference proteome</keyword>
<dbReference type="Proteomes" id="UP000032160">
    <property type="component" value="Chromosome I"/>
</dbReference>
<reference evidence="2 3" key="1">
    <citation type="journal article" date="2014" name="Front. Genet.">
        <title>Genome and metabolic network of "Candidatus Phaeomarinobacter ectocarpi" Ec32, a new candidate genus of Alphaproteobacteria frequently associated with brown algae.</title>
        <authorList>
            <person name="Dittami S.M."/>
            <person name="Barbeyron T."/>
            <person name="Boyen C."/>
            <person name="Cambefort J."/>
            <person name="Collet G."/>
            <person name="Delage L."/>
            <person name="Gobet A."/>
            <person name="Groisillier A."/>
            <person name="Leblanc C."/>
            <person name="Michel G."/>
            <person name="Scornet D."/>
            <person name="Siegel A."/>
            <person name="Tapia J.E."/>
            <person name="Tonon T."/>
        </authorList>
    </citation>
    <scope>NUCLEOTIDE SEQUENCE [LARGE SCALE GENOMIC DNA]</scope>
    <source>
        <strain evidence="2 3">Ec32</strain>
    </source>
</reference>
<gene>
    <name evidence="2" type="ORF">BN1012_Phect3149</name>
</gene>